<dbReference type="Proteomes" id="UP000821866">
    <property type="component" value="Chromosome 8"/>
</dbReference>
<feature type="domain" description="C2H2-type" evidence="17">
    <location>
        <begin position="226"/>
        <end position="253"/>
    </location>
</feature>
<feature type="domain" description="C2H2-type" evidence="17">
    <location>
        <begin position="636"/>
        <end position="664"/>
    </location>
</feature>
<evidence type="ECO:0000313" key="18">
    <source>
        <dbReference type="EMBL" id="KAH8018598.1"/>
    </source>
</evidence>
<keyword evidence="19" id="KW-1185">Reference proteome</keyword>
<keyword evidence="9" id="KW-0862">Zinc</keyword>
<feature type="compositionally biased region" description="Acidic residues" evidence="16">
    <location>
        <begin position="12"/>
        <end position="24"/>
    </location>
</feature>
<dbReference type="EMBL" id="JABSTU010000010">
    <property type="protein sequence ID" value="KAH8018598.1"/>
    <property type="molecule type" value="Genomic_DNA"/>
</dbReference>
<evidence type="ECO:0000256" key="5">
    <source>
        <dbReference type="ARBA" id="ARBA00022723"/>
    </source>
</evidence>
<evidence type="ECO:0000256" key="4">
    <source>
        <dbReference type="ARBA" id="ARBA00022491"/>
    </source>
</evidence>
<evidence type="ECO:0000313" key="19">
    <source>
        <dbReference type="Proteomes" id="UP000821866"/>
    </source>
</evidence>
<feature type="domain" description="C2H2-type" evidence="17">
    <location>
        <begin position="170"/>
        <end position="197"/>
    </location>
</feature>
<keyword evidence="13" id="KW-0804">Transcription</keyword>
<dbReference type="InterPro" id="IPR036236">
    <property type="entry name" value="Znf_C2H2_sf"/>
</dbReference>
<evidence type="ECO:0000256" key="13">
    <source>
        <dbReference type="ARBA" id="ARBA00023163"/>
    </source>
</evidence>
<keyword evidence="3" id="KW-0217">Developmental protein</keyword>
<evidence type="ECO:0000256" key="16">
    <source>
        <dbReference type="SAM" id="MobiDB-lite"/>
    </source>
</evidence>
<reference evidence="18" key="1">
    <citation type="journal article" date="2020" name="Cell">
        <title>Large-Scale Comparative Analyses of Tick Genomes Elucidate Their Genetic Diversity and Vector Capacities.</title>
        <authorList>
            <consortium name="Tick Genome and Microbiome Consortium (TIGMIC)"/>
            <person name="Jia N."/>
            <person name="Wang J."/>
            <person name="Shi W."/>
            <person name="Du L."/>
            <person name="Sun Y."/>
            <person name="Zhan W."/>
            <person name="Jiang J.F."/>
            <person name="Wang Q."/>
            <person name="Zhang B."/>
            <person name="Ji P."/>
            <person name="Bell-Sakyi L."/>
            <person name="Cui X.M."/>
            <person name="Yuan T.T."/>
            <person name="Jiang B.G."/>
            <person name="Yang W.F."/>
            <person name="Lam T.T."/>
            <person name="Chang Q.C."/>
            <person name="Ding S.J."/>
            <person name="Wang X.J."/>
            <person name="Zhu J.G."/>
            <person name="Ruan X.D."/>
            <person name="Zhao L."/>
            <person name="Wei J.T."/>
            <person name="Ye R.Z."/>
            <person name="Que T.C."/>
            <person name="Du C.H."/>
            <person name="Zhou Y.H."/>
            <person name="Cheng J.X."/>
            <person name="Dai P.F."/>
            <person name="Guo W.B."/>
            <person name="Han X.H."/>
            <person name="Huang E.J."/>
            <person name="Li L.F."/>
            <person name="Wei W."/>
            <person name="Gao Y.C."/>
            <person name="Liu J.Z."/>
            <person name="Shao H.Z."/>
            <person name="Wang X."/>
            <person name="Wang C.C."/>
            <person name="Yang T.C."/>
            <person name="Huo Q.B."/>
            <person name="Li W."/>
            <person name="Chen H.Y."/>
            <person name="Chen S.E."/>
            <person name="Zhou L.G."/>
            <person name="Ni X.B."/>
            <person name="Tian J.H."/>
            <person name="Sheng Y."/>
            <person name="Liu T."/>
            <person name="Pan Y.S."/>
            <person name="Xia L.Y."/>
            <person name="Li J."/>
            <person name="Zhao F."/>
            <person name="Cao W.C."/>
        </authorList>
    </citation>
    <scope>NUCLEOTIDE SEQUENCE</scope>
    <source>
        <strain evidence="18">Rmic-2018</strain>
    </source>
</reference>
<keyword evidence="4" id="KW-0678">Repressor</keyword>
<evidence type="ECO:0000256" key="12">
    <source>
        <dbReference type="ARBA" id="ARBA00023159"/>
    </source>
</evidence>
<dbReference type="Gene3D" id="3.30.160.60">
    <property type="entry name" value="Classic Zinc Finger"/>
    <property type="match status" value="9"/>
</dbReference>
<dbReference type="PROSITE" id="PS50157">
    <property type="entry name" value="ZINC_FINGER_C2H2_2"/>
    <property type="match status" value="13"/>
</dbReference>
<feature type="region of interest" description="Disordered" evidence="16">
    <location>
        <begin position="282"/>
        <end position="325"/>
    </location>
</feature>
<comment type="subcellular location">
    <subcellularLocation>
        <location evidence="1">Nucleus</location>
    </subcellularLocation>
</comment>
<feature type="domain" description="C2H2-type" evidence="17">
    <location>
        <begin position="198"/>
        <end position="225"/>
    </location>
</feature>
<evidence type="ECO:0000256" key="10">
    <source>
        <dbReference type="ARBA" id="ARBA00023015"/>
    </source>
</evidence>
<feature type="domain" description="C2H2-type" evidence="17">
    <location>
        <begin position="876"/>
        <end position="901"/>
    </location>
</feature>
<keyword evidence="12" id="KW-0010">Activator</keyword>
<dbReference type="FunFam" id="3.30.160.60:FF:000483">
    <property type="entry name" value="Zinc finger protein 423"/>
    <property type="match status" value="1"/>
</dbReference>
<feature type="domain" description="C2H2-type" evidence="17">
    <location>
        <begin position="682"/>
        <end position="710"/>
    </location>
</feature>
<dbReference type="AlphaFoldDB" id="A0A9J6D9V3"/>
<keyword evidence="5" id="KW-0479">Metal-binding</keyword>
<evidence type="ECO:0000256" key="3">
    <source>
        <dbReference type="ARBA" id="ARBA00022473"/>
    </source>
</evidence>
<feature type="region of interest" description="Disordered" evidence="16">
    <location>
        <begin position="1"/>
        <end position="36"/>
    </location>
</feature>
<feature type="domain" description="C2H2-type" evidence="17">
    <location>
        <begin position="522"/>
        <end position="546"/>
    </location>
</feature>
<evidence type="ECO:0000256" key="1">
    <source>
        <dbReference type="ARBA" id="ARBA00004123"/>
    </source>
</evidence>
<accession>A0A9J6D9V3</accession>
<protein>
    <recommendedName>
        <fullName evidence="17">C2H2-type domain-containing protein</fullName>
    </recommendedName>
</protein>
<dbReference type="InterPro" id="IPR013087">
    <property type="entry name" value="Znf_C2H2_type"/>
</dbReference>
<gene>
    <name evidence="18" type="ORF">HPB51_009037</name>
</gene>
<evidence type="ECO:0000256" key="11">
    <source>
        <dbReference type="ARBA" id="ARBA00023125"/>
    </source>
</evidence>
<evidence type="ECO:0000256" key="8">
    <source>
        <dbReference type="ARBA" id="ARBA00022782"/>
    </source>
</evidence>
<dbReference type="Pfam" id="PF13912">
    <property type="entry name" value="zf-C2H2_6"/>
    <property type="match status" value="1"/>
</dbReference>
<evidence type="ECO:0000256" key="2">
    <source>
        <dbReference type="ARBA" id="ARBA00006991"/>
    </source>
</evidence>
<dbReference type="FunFam" id="3.30.160.60:FF:000167">
    <property type="entry name" value="Zinc finger protein 521"/>
    <property type="match status" value="1"/>
</dbReference>
<evidence type="ECO:0000256" key="9">
    <source>
        <dbReference type="ARBA" id="ARBA00022833"/>
    </source>
</evidence>
<keyword evidence="6" id="KW-0677">Repeat</keyword>
<dbReference type="SUPFAM" id="SSF57667">
    <property type="entry name" value="beta-beta-alpha zinc fingers"/>
    <property type="match status" value="5"/>
</dbReference>
<dbReference type="PROSITE" id="PS00028">
    <property type="entry name" value="ZINC_FINGER_C2H2_1"/>
    <property type="match status" value="16"/>
</dbReference>
<reference evidence="18" key="2">
    <citation type="submission" date="2021-09" db="EMBL/GenBank/DDBJ databases">
        <authorList>
            <person name="Jia N."/>
            <person name="Wang J."/>
            <person name="Shi W."/>
            <person name="Du L."/>
            <person name="Sun Y."/>
            <person name="Zhan W."/>
            <person name="Jiang J."/>
            <person name="Wang Q."/>
            <person name="Zhang B."/>
            <person name="Ji P."/>
            <person name="Sakyi L.B."/>
            <person name="Cui X."/>
            <person name="Yuan T."/>
            <person name="Jiang B."/>
            <person name="Yang W."/>
            <person name="Lam T.T.-Y."/>
            <person name="Chang Q."/>
            <person name="Ding S."/>
            <person name="Wang X."/>
            <person name="Zhu J."/>
            <person name="Ruan X."/>
            <person name="Zhao L."/>
            <person name="Wei J."/>
            <person name="Que T."/>
            <person name="Du C."/>
            <person name="Cheng J."/>
            <person name="Dai P."/>
            <person name="Han X."/>
            <person name="Huang E."/>
            <person name="Gao Y."/>
            <person name="Liu J."/>
            <person name="Shao H."/>
            <person name="Ye R."/>
            <person name="Li L."/>
            <person name="Wei W."/>
            <person name="Wang X."/>
            <person name="Wang C."/>
            <person name="Huo Q."/>
            <person name="Li W."/>
            <person name="Guo W."/>
            <person name="Chen H."/>
            <person name="Chen S."/>
            <person name="Zhou L."/>
            <person name="Zhou L."/>
            <person name="Ni X."/>
            <person name="Tian J."/>
            <person name="Zhou Y."/>
            <person name="Sheng Y."/>
            <person name="Liu T."/>
            <person name="Pan Y."/>
            <person name="Xia L."/>
            <person name="Li J."/>
            <person name="Zhao F."/>
            <person name="Cao W."/>
        </authorList>
    </citation>
    <scope>NUCLEOTIDE SEQUENCE</scope>
    <source>
        <strain evidence="18">Rmic-2018</strain>
        <tissue evidence="18">Larvae</tissue>
    </source>
</reference>
<keyword evidence="7 15" id="KW-0863">Zinc-finger</keyword>
<comment type="caution">
    <text evidence="18">The sequence shown here is derived from an EMBL/GenBank/DDBJ whole genome shotgun (WGS) entry which is preliminary data.</text>
</comment>
<feature type="domain" description="C2H2-type" evidence="17">
    <location>
        <begin position="580"/>
        <end position="608"/>
    </location>
</feature>
<feature type="domain" description="C2H2-type" evidence="17">
    <location>
        <begin position="142"/>
        <end position="169"/>
    </location>
</feature>
<feature type="domain" description="C2H2-type" evidence="17">
    <location>
        <begin position="610"/>
        <end position="637"/>
    </location>
</feature>
<dbReference type="PANTHER" id="PTHR24379:SF128">
    <property type="entry name" value="C2H2-TYPE DOMAIN-CONTAINING PROTEIN"/>
    <property type="match status" value="1"/>
</dbReference>
<dbReference type="Pfam" id="PF00096">
    <property type="entry name" value="zf-C2H2"/>
    <property type="match status" value="5"/>
</dbReference>
<feature type="compositionally biased region" description="Low complexity" evidence="16">
    <location>
        <begin position="90"/>
        <end position="99"/>
    </location>
</feature>
<keyword evidence="14" id="KW-0539">Nucleus</keyword>
<sequence>MCREMAASDPGSDVDVDGTEELDVGSESQPQEVLHASSLARLPSSLCAAEMWVQGAPPTAPLWRGLLAAAHLGRSEGRYSQGAAPGGGTPSSWRSSSGSPEDELTSASLSPPPSLLAGGPASASCSDSELSFTIGVTEATPYACHFCDKAFPRLSYLKRHEQVHSDRMPFRCDFCQRLFKHKRSRDRHVKLHTGDRKYRCSQCEAAFSRSDHLKIHMKTHDHAKPFQCAMCNRGYNTAAALTSHMQNHRKSAAAAAVTNGLEPSATLSRPGSSLASANGTNMLAAVGNPTDGGSTSMSRDDSSSCSTDKLSLPGGSPGPGNVEVQANGYKSLSERAGSTSPRDQGEPLACGFCSRSDFSSLESLQAHVRATHVPFSAASLVGPSHGGQLRPEPSGRSASRHSPPAATTASSLVDASYECEYCGMKLPSVHALQTHTLAAHSFSEVLSKRMSAMMGADSGGGPLLCSQCGAAAADFESFRAHLASHLEGRMSRCCPECRAEFPSSQQLEAHVAAHFLATSVEYGCQACLKLFPRPDELQKHLLDVHAHHLYRCALCRDVFDSKVGVQVHFAVKHSNECQVFKCSACNAAYRSEPEFALHVQVTHLAKAAPYRCLLCDQTFASEPLLQSHLDTHGKQFACALCSQAFHVEFLLEKHMQACHAADLTLHPDGVQNLSVKSRIKDNKCDICDQSFGADSLLAAHRKQVHNVRSSSLKSVSLLCAYCNEPCKSRSDLENHMKSHTASPSKHKCNICDEMCPSATTLAEHKLTHCKVVKGSTCAGCREVLRSEEQFLTHVNSHGGGPALPLPCVVCRQTLMSQVELRMHARFHVAHCDKGSLCCVCERPLDAASRIITGRQQERQSFMCKDCFHAKGVQDQGRCPECRIKFESPLELEQHVRSSHGG</sequence>
<dbReference type="VEuPathDB" id="VectorBase:LOC119176182"/>
<evidence type="ECO:0000256" key="7">
    <source>
        <dbReference type="ARBA" id="ARBA00022771"/>
    </source>
</evidence>
<keyword evidence="8" id="KW-0221">Differentiation</keyword>
<feature type="compositionally biased region" description="Low complexity" evidence="16">
    <location>
        <begin position="291"/>
        <end position="314"/>
    </location>
</feature>
<evidence type="ECO:0000259" key="17">
    <source>
        <dbReference type="PROSITE" id="PS50157"/>
    </source>
</evidence>
<proteinExistence type="inferred from homology"/>
<organism evidence="18 19">
    <name type="scientific">Rhipicephalus microplus</name>
    <name type="common">Cattle tick</name>
    <name type="synonym">Boophilus microplus</name>
    <dbReference type="NCBI Taxonomy" id="6941"/>
    <lineage>
        <taxon>Eukaryota</taxon>
        <taxon>Metazoa</taxon>
        <taxon>Ecdysozoa</taxon>
        <taxon>Arthropoda</taxon>
        <taxon>Chelicerata</taxon>
        <taxon>Arachnida</taxon>
        <taxon>Acari</taxon>
        <taxon>Parasitiformes</taxon>
        <taxon>Ixodida</taxon>
        <taxon>Ixodoidea</taxon>
        <taxon>Ixodidae</taxon>
        <taxon>Rhipicephalinae</taxon>
        <taxon>Rhipicephalus</taxon>
        <taxon>Boophilus</taxon>
    </lineage>
</organism>
<keyword evidence="11" id="KW-0238">DNA-binding</keyword>
<feature type="domain" description="C2H2-type" evidence="17">
    <location>
        <begin position="550"/>
        <end position="578"/>
    </location>
</feature>
<keyword evidence="10" id="KW-0805">Transcription regulation</keyword>
<feature type="region of interest" description="Disordered" evidence="16">
    <location>
        <begin position="77"/>
        <end position="120"/>
    </location>
</feature>
<dbReference type="SMART" id="SM00355">
    <property type="entry name" value="ZnF_C2H2"/>
    <property type="match status" value="19"/>
</dbReference>
<evidence type="ECO:0000256" key="14">
    <source>
        <dbReference type="ARBA" id="ARBA00023242"/>
    </source>
</evidence>
<feature type="domain" description="C2H2-type" evidence="17">
    <location>
        <begin position="417"/>
        <end position="445"/>
    </location>
</feature>
<name>A0A9J6D9V3_RHIMP</name>
<dbReference type="GO" id="GO:0008270">
    <property type="term" value="F:zinc ion binding"/>
    <property type="evidence" value="ECO:0007669"/>
    <property type="project" value="UniProtKB-KW"/>
</dbReference>
<dbReference type="GO" id="GO:0005634">
    <property type="term" value="C:nucleus"/>
    <property type="evidence" value="ECO:0007669"/>
    <property type="project" value="UniProtKB-ARBA"/>
</dbReference>
<dbReference type="PANTHER" id="PTHR24379">
    <property type="entry name" value="KRAB AND ZINC FINGER DOMAIN-CONTAINING"/>
    <property type="match status" value="1"/>
</dbReference>
<evidence type="ECO:0000256" key="15">
    <source>
        <dbReference type="PROSITE-ProRule" id="PRU00042"/>
    </source>
</evidence>
<feature type="domain" description="C2H2-type" evidence="17">
    <location>
        <begin position="717"/>
        <end position="744"/>
    </location>
</feature>
<feature type="region of interest" description="Disordered" evidence="16">
    <location>
        <begin position="379"/>
        <end position="409"/>
    </location>
</feature>
<evidence type="ECO:0000256" key="6">
    <source>
        <dbReference type="ARBA" id="ARBA00022737"/>
    </source>
</evidence>
<comment type="similarity">
    <text evidence="2">Belongs to the krueppel C2H2-type zinc-finger protein family.</text>
</comment>
<dbReference type="FunFam" id="3.30.160.60:FF:000446">
    <property type="entry name" value="Zinc finger protein"/>
    <property type="match status" value="1"/>
</dbReference>